<dbReference type="AlphaFoldDB" id="A0A432VX04"/>
<dbReference type="GO" id="GO:0004222">
    <property type="term" value="F:metalloendopeptidase activity"/>
    <property type="evidence" value="ECO:0007669"/>
    <property type="project" value="InterPro"/>
</dbReference>
<dbReference type="NCBIfam" id="TIGR00043">
    <property type="entry name" value="rRNA maturation RNase YbeY"/>
    <property type="match status" value="1"/>
</dbReference>
<dbReference type="InterPro" id="IPR020549">
    <property type="entry name" value="YbeY_CS"/>
</dbReference>
<keyword evidence="3 8" id="KW-0540">Nuclease</keyword>
<dbReference type="GO" id="GO:0005737">
    <property type="term" value="C:cytoplasm"/>
    <property type="evidence" value="ECO:0007669"/>
    <property type="project" value="UniProtKB-SubCell"/>
</dbReference>
<dbReference type="PROSITE" id="PS01306">
    <property type="entry name" value="UPF0054"/>
    <property type="match status" value="1"/>
</dbReference>
<accession>A0A432VX04</accession>
<sequence>MSFHIDIQRAVETPNQPPDAEIIQWASAVLHHHELETAEMTIRISDADEVQTLNREYRGKDKPTNVLSFPFGEALPDGIQLDVPLLGDIIICEPVLQAEATAQNIAFQHHFAHLVVHGTLHLLGYDHIEAAEADEMESLEARILAQFSIPDPYLNEQSAPAPVNHSRSE</sequence>
<comment type="caution">
    <text evidence="9">The sequence shown here is derived from an EMBL/GenBank/DDBJ whole genome shotgun (WGS) entry which is preliminary data.</text>
</comment>
<comment type="subcellular location">
    <subcellularLocation>
        <location evidence="8">Cytoplasm</location>
    </subcellularLocation>
</comment>
<name>A0A432VX04_9GAMM</name>
<comment type="cofactor">
    <cofactor evidence="8">
        <name>Zn(2+)</name>
        <dbReference type="ChEBI" id="CHEBI:29105"/>
    </cofactor>
    <text evidence="8">Binds 1 zinc ion.</text>
</comment>
<dbReference type="OrthoDB" id="9807740at2"/>
<evidence type="ECO:0000256" key="2">
    <source>
        <dbReference type="ARBA" id="ARBA00022517"/>
    </source>
</evidence>
<protein>
    <recommendedName>
        <fullName evidence="8">Endoribonuclease YbeY</fullName>
        <ecNumber evidence="8">3.1.-.-</ecNumber>
    </recommendedName>
</protein>
<dbReference type="GO" id="GO:0004521">
    <property type="term" value="F:RNA endonuclease activity"/>
    <property type="evidence" value="ECO:0007669"/>
    <property type="project" value="UniProtKB-UniRule"/>
</dbReference>
<evidence type="ECO:0000256" key="6">
    <source>
        <dbReference type="ARBA" id="ARBA00022801"/>
    </source>
</evidence>
<keyword evidence="10" id="KW-1185">Reference proteome</keyword>
<dbReference type="GO" id="GO:0006364">
    <property type="term" value="P:rRNA processing"/>
    <property type="evidence" value="ECO:0007669"/>
    <property type="project" value="UniProtKB-UniRule"/>
</dbReference>
<comment type="function">
    <text evidence="8">Single strand-specific metallo-endoribonuclease involved in late-stage 70S ribosome quality control and in maturation of the 3' terminus of the 16S rRNA.</text>
</comment>
<evidence type="ECO:0000256" key="8">
    <source>
        <dbReference type="HAMAP-Rule" id="MF_00009"/>
    </source>
</evidence>
<dbReference type="InterPro" id="IPR023091">
    <property type="entry name" value="MetalPrtase_cat_dom_sf_prd"/>
</dbReference>
<dbReference type="HAMAP" id="MF_00009">
    <property type="entry name" value="Endoribonucl_YbeY"/>
    <property type="match status" value="1"/>
</dbReference>
<keyword evidence="2 8" id="KW-0690">Ribosome biogenesis</keyword>
<evidence type="ECO:0000256" key="4">
    <source>
        <dbReference type="ARBA" id="ARBA00022723"/>
    </source>
</evidence>
<feature type="binding site" evidence="8">
    <location>
        <position position="117"/>
    </location>
    <ligand>
        <name>Zn(2+)</name>
        <dbReference type="ChEBI" id="CHEBI:29105"/>
        <note>catalytic</note>
    </ligand>
</feature>
<keyword evidence="8" id="KW-0963">Cytoplasm</keyword>
<proteinExistence type="inferred from homology"/>
<evidence type="ECO:0000256" key="3">
    <source>
        <dbReference type="ARBA" id="ARBA00022722"/>
    </source>
</evidence>
<dbReference type="EMBL" id="PIPJ01000003">
    <property type="protein sequence ID" value="RUO21210.1"/>
    <property type="molecule type" value="Genomic_DNA"/>
</dbReference>
<keyword evidence="5 8" id="KW-0255">Endonuclease</keyword>
<dbReference type="GO" id="GO:0008270">
    <property type="term" value="F:zinc ion binding"/>
    <property type="evidence" value="ECO:0007669"/>
    <property type="project" value="UniProtKB-UniRule"/>
</dbReference>
<keyword evidence="6 8" id="KW-0378">Hydrolase</keyword>
<dbReference type="PANTHER" id="PTHR46986">
    <property type="entry name" value="ENDORIBONUCLEASE YBEY, CHLOROPLASTIC"/>
    <property type="match status" value="1"/>
</dbReference>
<evidence type="ECO:0000256" key="1">
    <source>
        <dbReference type="ARBA" id="ARBA00010875"/>
    </source>
</evidence>
<organism evidence="9 10">
    <name type="scientific">Aliidiomarina iranensis</name>
    <dbReference type="NCBI Taxonomy" id="1434071"/>
    <lineage>
        <taxon>Bacteria</taxon>
        <taxon>Pseudomonadati</taxon>
        <taxon>Pseudomonadota</taxon>
        <taxon>Gammaproteobacteria</taxon>
        <taxon>Alteromonadales</taxon>
        <taxon>Idiomarinaceae</taxon>
        <taxon>Aliidiomarina</taxon>
    </lineage>
</organism>
<feature type="binding site" evidence="8">
    <location>
        <position position="121"/>
    </location>
    <ligand>
        <name>Zn(2+)</name>
        <dbReference type="ChEBI" id="CHEBI:29105"/>
        <note>catalytic</note>
    </ligand>
</feature>
<gene>
    <name evidence="8" type="primary">ybeY</name>
    <name evidence="9" type="ORF">CWE08_06390</name>
</gene>
<dbReference type="SUPFAM" id="SSF55486">
    <property type="entry name" value="Metalloproteases ('zincins'), catalytic domain"/>
    <property type="match status" value="1"/>
</dbReference>
<dbReference type="InterPro" id="IPR002036">
    <property type="entry name" value="YbeY"/>
</dbReference>
<evidence type="ECO:0000256" key="7">
    <source>
        <dbReference type="ARBA" id="ARBA00022833"/>
    </source>
</evidence>
<dbReference type="EC" id="3.1.-.-" evidence="8"/>
<dbReference type="Proteomes" id="UP000288395">
    <property type="component" value="Unassembled WGS sequence"/>
</dbReference>
<dbReference type="PANTHER" id="PTHR46986:SF1">
    <property type="entry name" value="ENDORIBONUCLEASE YBEY, CHLOROPLASTIC"/>
    <property type="match status" value="1"/>
</dbReference>
<dbReference type="Gene3D" id="3.40.390.30">
    <property type="entry name" value="Metalloproteases ('zincins'), catalytic domain"/>
    <property type="match status" value="1"/>
</dbReference>
<evidence type="ECO:0000313" key="9">
    <source>
        <dbReference type="EMBL" id="RUO21210.1"/>
    </source>
</evidence>
<comment type="similarity">
    <text evidence="1 8">Belongs to the endoribonuclease YbeY family.</text>
</comment>
<keyword evidence="8" id="KW-0698">rRNA processing</keyword>
<dbReference type="RefSeq" id="WP_126766852.1">
    <property type="nucleotide sequence ID" value="NZ_PIPJ01000003.1"/>
</dbReference>
<feature type="binding site" evidence="8">
    <location>
        <position position="127"/>
    </location>
    <ligand>
        <name>Zn(2+)</name>
        <dbReference type="ChEBI" id="CHEBI:29105"/>
        <note>catalytic</note>
    </ligand>
</feature>
<reference evidence="10" key="1">
    <citation type="journal article" date="2018" name="Front. Microbiol.">
        <title>Genome-Based Analysis Reveals the Taxonomy and Diversity of the Family Idiomarinaceae.</title>
        <authorList>
            <person name="Liu Y."/>
            <person name="Lai Q."/>
            <person name="Shao Z."/>
        </authorList>
    </citation>
    <scope>NUCLEOTIDE SEQUENCE [LARGE SCALE GENOMIC DNA]</scope>
    <source>
        <strain evidence="10">GBPy7</strain>
    </source>
</reference>
<evidence type="ECO:0000313" key="10">
    <source>
        <dbReference type="Proteomes" id="UP000288395"/>
    </source>
</evidence>
<keyword evidence="4 8" id="KW-0479">Metal-binding</keyword>
<keyword evidence="7 8" id="KW-0862">Zinc</keyword>
<dbReference type="Pfam" id="PF02130">
    <property type="entry name" value="YbeY"/>
    <property type="match status" value="1"/>
</dbReference>
<evidence type="ECO:0000256" key="5">
    <source>
        <dbReference type="ARBA" id="ARBA00022759"/>
    </source>
</evidence>